<reference evidence="1 2" key="1">
    <citation type="submission" date="2015-05" db="EMBL/GenBank/DDBJ databases">
        <title>Complete genome sequence of a sulfur-oxidizing gammaproteobacterium strain HA5.</title>
        <authorList>
            <person name="Miura A."/>
            <person name="Kojima H."/>
            <person name="Fukui M."/>
        </authorList>
    </citation>
    <scope>NUCLEOTIDE SEQUENCE [LARGE SCALE GENOMIC DNA]</scope>
    <source>
        <strain evidence="1 2">HA5</strain>
    </source>
</reference>
<name>A0A1B4XFT5_9GAMM</name>
<evidence type="ECO:0000313" key="2">
    <source>
        <dbReference type="Proteomes" id="UP000243180"/>
    </source>
</evidence>
<accession>A0A1B4XFT5</accession>
<dbReference type="Proteomes" id="UP000243180">
    <property type="component" value="Chromosome"/>
</dbReference>
<dbReference type="InParanoid" id="A0A1B4XFT5"/>
<organism evidence="1 2">
    <name type="scientific">Sulfuricaulis limicola</name>
    <dbReference type="NCBI Taxonomy" id="1620215"/>
    <lineage>
        <taxon>Bacteria</taxon>
        <taxon>Pseudomonadati</taxon>
        <taxon>Pseudomonadota</taxon>
        <taxon>Gammaproteobacteria</taxon>
        <taxon>Acidiferrobacterales</taxon>
        <taxon>Acidiferrobacteraceae</taxon>
        <taxon>Sulfuricaulis</taxon>
    </lineage>
</organism>
<proteinExistence type="predicted"/>
<sequence>MYIIPRFQEDVTVFLADRQLYQPGAAAGSAHAGTAGGGVTRAVRGAQQMLAKGIEEVTFNPVELQ</sequence>
<dbReference type="EMBL" id="AP014879">
    <property type="protein sequence ID" value="BAV33671.1"/>
    <property type="molecule type" value="Genomic_DNA"/>
</dbReference>
<dbReference type="KEGG" id="slim:SCL_1360"/>
<gene>
    <name evidence="1" type="ORF">SCL_1360</name>
</gene>
<protein>
    <submittedName>
        <fullName evidence="1">Uncharacterized protein</fullName>
    </submittedName>
</protein>
<keyword evidence="2" id="KW-1185">Reference proteome</keyword>
<evidence type="ECO:0000313" key="1">
    <source>
        <dbReference type="EMBL" id="BAV33671.1"/>
    </source>
</evidence>
<dbReference type="AlphaFoldDB" id="A0A1B4XFT5"/>